<accession>A0A1W1BDI8</accession>
<reference evidence="2" key="1">
    <citation type="submission" date="2016-10" db="EMBL/GenBank/DDBJ databases">
        <authorList>
            <person name="de Groot N.N."/>
        </authorList>
    </citation>
    <scope>NUCLEOTIDE SEQUENCE</scope>
</reference>
<dbReference type="PANTHER" id="PTHR34704:SF1">
    <property type="entry name" value="ATPASE"/>
    <property type="match status" value="1"/>
</dbReference>
<gene>
    <name evidence="2" type="ORF">MNB_SM-4-556</name>
</gene>
<dbReference type="InterPro" id="IPR004256">
    <property type="entry name" value="DUF234"/>
</dbReference>
<proteinExistence type="predicted"/>
<name>A0A1W1BDI8_9ZZZZ</name>
<dbReference type="InterPro" id="IPR011335">
    <property type="entry name" value="Restrct_endonuc-II-like"/>
</dbReference>
<dbReference type="AlphaFoldDB" id="A0A1W1BDI8"/>
<dbReference type="PANTHER" id="PTHR34704">
    <property type="entry name" value="ATPASE"/>
    <property type="match status" value="1"/>
</dbReference>
<dbReference type="SUPFAM" id="SSF52980">
    <property type="entry name" value="Restriction endonuclease-like"/>
    <property type="match status" value="1"/>
</dbReference>
<dbReference type="EMBL" id="FPHF01000011">
    <property type="protein sequence ID" value="SFV51553.1"/>
    <property type="molecule type" value="Genomic_DNA"/>
</dbReference>
<sequence length="312" mass="36402">MTNSKLLEQFRSFYFRNYPNDMETQISYFSVFGGLGWDIDTSKPINELIQELIIENFDILNAKIEELIDTEPTHKRLLQALATGDRKIFSAFKRAGLNNGNGGGALNYLQDVGLIQMEYSRERHPREINPNAKLKRRDARHRISHKVLFSHPFVRFWFYFITPQIANIKEKNYEVLHSNIEQHLNSYTSLIFEELSEVLLNYNLRDAQIISSGSYWDANLEIDILTLTNDENIYVGECKWTNHIINKKELHKLNEKCVKLDIIPTQIILFSKRGFSKELEQLKSSALVLYSSEDFEALLKSVSKDELIENFI</sequence>
<dbReference type="Pfam" id="PF03008">
    <property type="entry name" value="DUF234"/>
    <property type="match status" value="1"/>
</dbReference>
<protein>
    <recommendedName>
        <fullName evidence="1">DUF234 domain-containing protein</fullName>
    </recommendedName>
</protein>
<evidence type="ECO:0000259" key="1">
    <source>
        <dbReference type="Pfam" id="PF03008"/>
    </source>
</evidence>
<organism evidence="2">
    <name type="scientific">hydrothermal vent metagenome</name>
    <dbReference type="NCBI Taxonomy" id="652676"/>
    <lineage>
        <taxon>unclassified sequences</taxon>
        <taxon>metagenomes</taxon>
        <taxon>ecological metagenomes</taxon>
    </lineage>
</organism>
<evidence type="ECO:0000313" key="2">
    <source>
        <dbReference type="EMBL" id="SFV51553.1"/>
    </source>
</evidence>
<feature type="domain" description="DUF234" evidence="1">
    <location>
        <begin position="157"/>
        <end position="249"/>
    </location>
</feature>